<dbReference type="InterPro" id="IPR010985">
    <property type="entry name" value="Ribbon_hlx_hlx"/>
</dbReference>
<name>A0A0T8PMI1_STREE</name>
<gene>
    <name evidence="1" type="ORF">GM545_11035</name>
</gene>
<dbReference type="RefSeq" id="WP_000130120.1">
    <property type="nucleotide sequence ID" value="NZ_CFDD01000026.1"/>
</dbReference>
<sequence>MTDKKKMGRPTTDPKNLKMTIRFNDEQSRKIENYASQNNLTKSEVIRKAVEQLPE</sequence>
<dbReference type="CDD" id="cd21631">
    <property type="entry name" value="RHH_CopG_NikR-like"/>
    <property type="match status" value="1"/>
</dbReference>
<dbReference type="EMBL" id="WNHU01000094">
    <property type="protein sequence ID" value="MTV44107.1"/>
    <property type="molecule type" value="Genomic_DNA"/>
</dbReference>
<protein>
    <submittedName>
        <fullName evidence="1">CopG family transcriptional regulator</fullName>
    </submittedName>
</protein>
<dbReference type="Proteomes" id="UP000467349">
    <property type="component" value="Unassembled WGS sequence"/>
</dbReference>
<dbReference type="Pfam" id="PF19807">
    <property type="entry name" value="DUF6290"/>
    <property type="match status" value="1"/>
</dbReference>
<dbReference type="InterPro" id="IPR046257">
    <property type="entry name" value="DUF6290"/>
</dbReference>
<dbReference type="GO" id="GO:0006355">
    <property type="term" value="P:regulation of DNA-templated transcription"/>
    <property type="evidence" value="ECO:0007669"/>
    <property type="project" value="InterPro"/>
</dbReference>
<accession>A0A0T8PMI1</accession>
<evidence type="ECO:0000313" key="1">
    <source>
        <dbReference type="EMBL" id="MTV44107.1"/>
    </source>
</evidence>
<dbReference type="AlphaFoldDB" id="A0A0T8PMI1"/>
<evidence type="ECO:0000313" key="2">
    <source>
        <dbReference type="Proteomes" id="UP000467349"/>
    </source>
</evidence>
<comment type="caution">
    <text evidence="1">The sequence shown here is derived from an EMBL/GenBank/DDBJ whole genome shotgun (WGS) entry which is preliminary data.</text>
</comment>
<reference evidence="1 2" key="1">
    <citation type="submission" date="2019-11" db="EMBL/GenBank/DDBJ databases">
        <title>Growth characteristics of pneumococcus vary with the chemical composition of the capsule and with environmental conditions.</title>
        <authorList>
            <person name="Tothpal A."/>
            <person name="Desobry K."/>
            <person name="Joshi S."/>
            <person name="Wyllie A.L."/>
            <person name="Weinberger D.M."/>
        </authorList>
    </citation>
    <scope>NUCLEOTIDE SEQUENCE [LARGE SCALE GENOMIC DNA]</scope>
    <source>
        <strain evidence="2">pnumococcus09N</strain>
    </source>
</reference>
<organism evidence="1 2">
    <name type="scientific">Streptococcus pneumoniae</name>
    <dbReference type="NCBI Taxonomy" id="1313"/>
    <lineage>
        <taxon>Bacteria</taxon>
        <taxon>Bacillati</taxon>
        <taxon>Bacillota</taxon>
        <taxon>Bacilli</taxon>
        <taxon>Lactobacillales</taxon>
        <taxon>Streptococcaceae</taxon>
        <taxon>Streptococcus</taxon>
    </lineage>
</organism>
<proteinExistence type="predicted"/>
<dbReference type="SUPFAM" id="SSF47598">
    <property type="entry name" value="Ribbon-helix-helix"/>
    <property type="match status" value="1"/>
</dbReference>